<name>A0AAE8SEI1_9HYPO</name>
<accession>A0AAE8SEI1</accession>
<organism evidence="1 2">
    <name type="scientific">Fusarium torulosum</name>
    <dbReference type="NCBI Taxonomy" id="33205"/>
    <lineage>
        <taxon>Eukaryota</taxon>
        <taxon>Fungi</taxon>
        <taxon>Dikarya</taxon>
        <taxon>Ascomycota</taxon>
        <taxon>Pezizomycotina</taxon>
        <taxon>Sordariomycetes</taxon>
        <taxon>Hypocreomycetidae</taxon>
        <taxon>Hypocreales</taxon>
        <taxon>Nectriaceae</taxon>
        <taxon>Fusarium</taxon>
    </lineage>
</organism>
<proteinExistence type="predicted"/>
<evidence type="ECO:0000313" key="2">
    <source>
        <dbReference type="Proteomes" id="UP001187734"/>
    </source>
</evidence>
<protein>
    <submittedName>
        <fullName evidence="1">Uncharacterized protein</fullName>
    </submittedName>
</protein>
<dbReference type="EMBL" id="ONZP01000070">
    <property type="protein sequence ID" value="SPJ72617.1"/>
    <property type="molecule type" value="Genomic_DNA"/>
</dbReference>
<dbReference type="Proteomes" id="UP001187734">
    <property type="component" value="Unassembled WGS sequence"/>
</dbReference>
<reference evidence="1" key="1">
    <citation type="submission" date="2018-03" db="EMBL/GenBank/DDBJ databases">
        <authorList>
            <person name="Guldener U."/>
        </authorList>
    </citation>
    <scope>NUCLEOTIDE SEQUENCE</scope>
</reference>
<sequence>MKHTQHRIETHNYYLYNTSIQKSPSIMLTKMIFALPFTVLMSAVSAIHLDCAADPNAQCDPAQYCTFTWNNGDCASTGWGSNDQVPVFNECIIDQGCSDKCVNGLCCDTSKLPNGEADCPTVDTIAGCCFVRSPGPGGTGSWAPVEGTRPSELSCGC</sequence>
<comment type="caution">
    <text evidence="1">The sequence shown here is derived from an EMBL/GenBank/DDBJ whole genome shotgun (WGS) entry which is preliminary data.</text>
</comment>
<dbReference type="AlphaFoldDB" id="A0AAE8SEI1"/>
<gene>
    <name evidence="1" type="ORF">FTOL_02346</name>
</gene>
<evidence type="ECO:0000313" key="1">
    <source>
        <dbReference type="EMBL" id="SPJ72617.1"/>
    </source>
</evidence>
<keyword evidence="2" id="KW-1185">Reference proteome</keyword>